<evidence type="ECO:0000313" key="1">
    <source>
        <dbReference type="EMBL" id="KAL3761233.1"/>
    </source>
</evidence>
<gene>
    <name evidence="1" type="ORF">ACHAWU_007050</name>
</gene>
<dbReference type="InterPro" id="IPR001611">
    <property type="entry name" value="Leu-rich_rpt"/>
</dbReference>
<evidence type="ECO:0008006" key="3">
    <source>
        <dbReference type="Google" id="ProtNLM"/>
    </source>
</evidence>
<proteinExistence type="predicted"/>
<accession>A0ABD3MBR5</accession>
<dbReference type="Gene3D" id="3.80.10.10">
    <property type="entry name" value="Ribonuclease Inhibitor"/>
    <property type="match status" value="4"/>
</dbReference>
<evidence type="ECO:0000313" key="2">
    <source>
        <dbReference type="Proteomes" id="UP001530293"/>
    </source>
</evidence>
<dbReference type="Pfam" id="PF13516">
    <property type="entry name" value="LRR_6"/>
    <property type="match status" value="5"/>
</dbReference>
<reference evidence="1 2" key="1">
    <citation type="submission" date="2024-10" db="EMBL/GenBank/DDBJ databases">
        <title>Updated reference genomes for cyclostephanoid diatoms.</title>
        <authorList>
            <person name="Roberts W.R."/>
            <person name="Alverson A.J."/>
        </authorList>
    </citation>
    <scope>NUCLEOTIDE SEQUENCE [LARGE SCALE GENOMIC DNA]</scope>
    <source>
        <strain evidence="1 2">AJA232-27</strain>
    </source>
</reference>
<dbReference type="SUPFAM" id="SSF52047">
    <property type="entry name" value="RNI-like"/>
    <property type="match status" value="2"/>
</dbReference>
<keyword evidence="2" id="KW-1185">Reference proteome</keyword>
<dbReference type="InterPro" id="IPR032675">
    <property type="entry name" value="LRR_dom_sf"/>
</dbReference>
<dbReference type="InterPro" id="IPR052394">
    <property type="entry name" value="LRR-containing"/>
</dbReference>
<sequence>MAMSTRPPMSKHHYADDEEVLRRLSNNDPDIAGLSVALQDEYSGNDDDWMENVGNAISASTHLRTLTIVDDSDGHPPYGLPSFFMGLAKNRSIEHLTFHQFNHRYLNIFTTLAPFFEHNTNLRCIEITSCTNFVGKLSFLNTALAKTKHLKRLDLSKNDIGDAETSKFIKALSETTTGLQDALSELCLAGNHIKTKSCKCLNDWLSRRGSKIQRLYLQNNDLNNECIKVLTTGLVANTFIKCVDLGNQASVTAAGWQTFFQTALIDPKCSLESIGLSGNNIDDAGATALGNALTINNKVKIVDISLCDTPITLQGWRGLTTCLQASSSVVEELDFSGCHITNEGAVVIATALAGNASVKKLTMTHNQAISPDGWIEFFRLLADRETSFVGLDLGYNCIDDAGAAKLTEILSKISTLSSLNLAFNRSITSKGWCALADVLKPTSAAKLKELTVLDLRGDQSDNDVVICYAKALAGNTSLEKLTFFGQVLVKESGWKAMVKTLHSNHTLKKIFGGMSRRPEELGILLELNESENKAEVAQKKSLMHQNSDEDKS</sequence>
<dbReference type="Proteomes" id="UP001530293">
    <property type="component" value="Unassembled WGS sequence"/>
</dbReference>
<dbReference type="EMBL" id="JALLBG020000155">
    <property type="protein sequence ID" value="KAL3761233.1"/>
    <property type="molecule type" value="Genomic_DNA"/>
</dbReference>
<dbReference type="AlphaFoldDB" id="A0ABD3MBR5"/>
<organism evidence="1 2">
    <name type="scientific">Discostella pseudostelligera</name>
    <dbReference type="NCBI Taxonomy" id="259834"/>
    <lineage>
        <taxon>Eukaryota</taxon>
        <taxon>Sar</taxon>
        <taxon>Stramenopiles</taxon>
        <taxon>Ochrophyta</taxon>
        <taxon>Bacillariophyta</taxon>
        <taxon>Coscinodiscophyceae</taxon>
        <taxon>Thalassiosirophycidae</taxon>
        <taxon>Stephanodiscales</taxon>
        <taxon>Stephanodiscaceae</taxon>
        <taxon>Discostella</taxon>
    </lineage>
</organism>
<dbReference type="SMART" id="SM00368">
    <property type="entry name" value="LRR_RI"/>
    <property type="match status" value="6"/>
</dbReference>
<protein>
    <recommendedName>
        <fullName evidence="3">RNI-like protein</fullName>
    </recommendedName>
</protein>
<dbReference type="PANTHER" id="PTHR24114:SF2">
    <property type="entry name" value="F-BOX DOMAIN-CONTAINING PROTEIN-RELATED"/>
    <property type="match status" value="1"/>
</dbReference>
<comment type="caution">
    <text evidence="1">The sequence shown here is derived from an EMBL/GenBank/DDBJ whole genome shotgun (WGS) entry which is preliminary data.</text>
</comment>
<dbReference type="PANTHER" id="PTHR24114">
    <property type="entry name" value="LEUCINE RICH REPEAT FAMILY PROTEIN"/>
    <property type="match status" value="1"/>
</dbReference>
<name>A0ABD3MBR5_9STRA</name>